<gene>
    <name evidence="2" type="ORF">SAMD00020551_0783</name>
</gene>
<dbReference type="Proteomes" id="UP000031014">
    <property type="component" value="Unassembled WGS sequence"/>
</dbReference>
<evidence type="ECO:0000313" key="3">
    <source>
        <dbReference type="Proteomes" id="UP000031014"/>
    </source>
</evidence>
<feature type="compositionally biased region" description="Basic and acidic residues" evidence="1">
    <location>
        <begin position="91"/>
        <end position="106"/>
    </location>
</feature>
<feature type="region of interest" description="Disordered" evidence="1">
    <location>
        <begin position="91"/>
        <end position="112"/>
    </location>
</feature>
<dbReference type="RefSeq" id="WP_041964581.1">
    <property type="nucleotide sequence ID" value="NZ_BASE01000017.1"/>
</dbReference>
<name>A0A0A8WY97_MESS1</name>
<reference evidence="2 3" key="1">
    <citation type="submission" date="2013-06" db="EMBL/GenBank/DDBJ databases">
        <title>Whole genome shotgun sequence of Bacillus selenatarsenatis SF-1.</title>
        <authorList>
            <person name="Kuroda M."/>
            <person name="Sei K."/>
            <person name="Yamashita M."/>
            <person name="Ike M."/>
        </authorList>
    </citation>
    <scope>NUCLEOTIDE SEQUENCE [LARGE SCALE GENOMIC DNA]</scope>
    <source>
        <strain evidence="2 3">SF-1</strain>
    </source>
</reference>
<dbReference type="AlphaFoldDB" id="A0A0A8WY97"/>
<evidence type="ECO:0000313" key="2">
    <source>
        <dbReference type="EMBL" id="GAM12648.1"/>
    </source>
</evidence>
<dbReference type="InterPro" id="IPR036689">
    <property type="entry name" value="ESAT-6-like_sf"/>
</dbReference>
<dbReference type="EMBL" id="BASE01000017">
    <property type="protein sequence ID" value="GAM12648.1"/>
    <property type="molecule type" value="Genomic_DNA"/>
</dbReference>
<organism evidence="2 3">
    <name type="scientific">Mesobacillus selenatarsenatis (strain DSM 18680 / JCM 14380 / FERM P-15431 / SF-1)</name>
    <dbReference type="NCBI Taxonomy" id="1321606"/>
    <lineage>
        <taxon>Bacteria</taxon>
        <taxon>Bacillati</taxon>
        <taxon>Bacillota</taxon>
        <taxon>Bacilli</taxon>
        <taxon>Bacillales</taxon>
        <taxon>Bacillaceae</taxon>
        <taxon>Mesobacillus</taxon>
    </lineage>
</organism>
<dbReference type="SUPFAM" id="SSF140453">
    <property type="entry name" value="EsxAB dimer-like"/>
    <property type="match status" value="1"/>
</dbReference>
<sequence length="112" mass="12539">MKINVGQAYSQANRISDYAQDLNDIKSRLQDFKGNLNSGWQAQEMVYINNAINSISREISELQTLLFSIGPDIVAAANEIRREEEAREAAERAAAERAAAEREARLKNTGLR</sequence>
<dbReference type="Gene3D" id="1.10.287.1060">
    <property type="entry name" value="ESAT-6-like"/>
    <property type="match status" value="1"/>
</dbReference>
<proteinExistence type="predicted"/>
<comment type="caution">
    <text evidence="2">The sequence shown here is derived from an EMBL/GenBank/DDBJ whole genome shotgun (WGS) entry which is preliminary data.</text>
</comment>
<keyword evidence="3" id="KW-1185">Reference proteome</keyword>
<accession>A0A0A8WY97</accession>
<evidence type="ECO:0000256" key="1">
    <source>
        <dbReference type="SAM" id="MobiDB-lite"/>
    </source>
</evidence>
<protein>
    <submittedName>
        <fullName evidence="2">Uncharacterized protein</fullName>
    </submittedName>
</protein>